<dbReference type="AlphaFoldDB" id="A0A6C2YMH3"/>
<evidence type="ECO:0000313" key="3">
    <source>
        <dbReference type="Proteomes" id="UP000464378"/>
    </source>
</evidence>
<dbReference type="SUPFAM" id="SSF51695">
    <property type="entry name" value="PLC-like phosphodiesterases"/>
    <property type="match status" value="1"/>
</dbReference>
<dbReference type="PANTHER" id="PTHR31571:SF1">
    <property type="entry name" value="ALTERED INHERITANCE OF MITOCHONDRIA PROTEIN 6"/>
    <property type="match status" value="1"/>
</dbReference>
<gene>
    <name evidence="2" type="ORF">GMBLW1_16850</name>
</gene>
<dbReference type="GO" id="GO:0008081">
    <property type="term" value="F:phosphoric diester hydrolase activity"/>
    <property type="evidence" value="ECO:0007669"/>
    <property type="project" value="InterPro"/>
</dbReference>
<dbReference type="Gene3D" id="3.20.20.190">
    <property type="entry name" value="Phosphatidylinositol (PI) phosphodiesterase"/>
    <property type="match status" value="1"/>
</dbReference>
<dbReference type="InterPro" id="IPR039559">
    <property type="entry name" value="AIM6_PI-PLC-like_dom"/>
</dbReference>
<dbReference type="Proteomes" id="UP000464378">
    <property type="component" value="Chromosome"/>
</dbReference>
<accession>A0A6C2YMH3</accession>
<dbReference type="CDD" id="cd08577">
    <property type="entry name" value="PI-PLCc_GDPD_SF_unchar3"/>
    <property type="match status" value="1"/>
</dbReference>
<reference evidence="2" key="1">
    <citation type="submission" date="2019-04" db="EMBL/GenBank/DDBJ databases">
        <authorList>
            <consortium name="Science for Life Laboratories"/>
        </authorList>
    </citation>
    <scope>NUCLEOTIDE SEQUENCE</scope>
    <source>
        <strain evidence="2">MBLW1</strain>
    </source>
</reference>
<dbReference type="Pfam" id="PF13653">
    <property type="entry name" value="GDPD_2"/>
    <property type="match status" value="1"/>
</dbReference>
<protein>
    <recommendedName>
        <fullName evidence="1">Altered inheritance of mitochondria protein 6</fullName>
    </recommendedName>
</protein>
<dbReference type="InterPro" id="IPR017946">
    <property type="entry name" value="PLC-like_Pdiesterase_TIM-brl"/>
</dbReference>
<evidence type="ECO:0000256" key="1">
    <source>
        <dbReference type="ARBA" id="ARBA00014286"/>
    </source>
</evidence>
<proteinExistence type="predicted"/>
<dbReference type="RefSeq" id="WP_162657467.1">
    <property type="nucleotide sequence ID" value="NZ_LR593887.1"/>
</dbReference>
<dbReference type="InParanoid" id="A0A6C2YMH3"/>
<dbReference type="PANTHER" id="PTHR31571">
    <property type="entry name" value="ALTERED INHERITANCE OF MITOCHONDRIA PROTEIN 6"/>
    <property type="match status" value="1"/>
</dbReference>
<dbReference type="InterPro" id="IPR051236">
    <property type="entry name" value="HAT_RTT109-like"/>
</dbReference>
<sequence length="268" mass="29504">MQHAWIGWSLWGAALGMIAQAQPVDPIPQAHSHNDYEQPRALLDALDQGFTSVEADIWLLPDGQLGVAHTPFGLRNSRTLESLYLKPLSERVAQNRGRVMPGVPSFTLLIDIKTKGPETFAALQKQLVAYESMLSGVRDGKFQSRAVTVIISGNCPRTEILQSQPRLAAIDGRLGDLDSDAPAHEIPMISAAWSSRFRWKGTGEMPESERKALAEIVQKAHAKGRVVRFWAAPDLPASWALQQAAGVDRINTDRLADLRQFLTTKPAK</sequence>
<organism evidence="2">
    <name type="scientific">Tuwongella immobilis</name>
    <dbReference type="NCBI Taxonomy" id="692036"/>
    <lineage>
        <taxon>Bacteria</taxon>
        <taxon>Pseudomonadati</taxon>
        <taxon>Planctomycetota</taxon>
        <taxon>Planctomycetia</taxon>
        <taxon>Gemmatales</taxon>
        <taxon>Gemmataceae</taxon>
        <taxon>Tuwongella</taxon>
    </lineage>
</organism>
<dbReference type="EMBL" id="LR586016">
    <property type="protein sequence ID" value="VIP02275.1"/>
    <property type="molecule type" value="Genomic_DNA"/>
</dbReference>
<dbReference type="KEGG" id="tim:GMBLW1_16850"/>
<dbReference type="GO" id="GO:0006629">
    <property type="term" value="P:lipid metabolic process"/>
    <property type="evidence" value="ECO:0007669"/>
    <property type="project" value="InterPro"/>
</dbReference>
<keyword evidence="3" id="KW-1185">Reference proteome</keyword>
<name>A0A6C2YMH3_9BACT</name>
<evidence type="ECO:0000313" key="2">
    <source>
        <dbReference type="EMBL" id="VIP02275.1"/>
    </source>
</evidence>
<dbReference type="EMBL" id="LR593887">
    <property type="protein sequence ID" value="VTS00911.1"/>
    <property type="molecule type" value="Genomic_DNA"/>
</dbReference>